<evidence type="ECO:0000313" key="3">
    <source>
        <dbReference type="EMBL" id="KRG67226.1"/>
    </source>
</evidence>
<feature type="compositionally biased region" description="Basic and acidic residues" evidence="2">
    <location>
        <begin position="89"/>
        <end position="100"/>
    </location>
</feature>
<dbReference type="EMBL" id="LDJJ01000033">
    <property type="protein sequence ID" value="KRG67226.1"/>
    <property type="molecule type" value="Genomic_DNA"/>
</dbReference>
<dbReference type="RefSeq" id="WP_057628589.1">
    <property type="nucleotide sequence ID" value="NZ_LDJJ01000033.1"/>
</dbReference>
<dbReference type="InterPro" id="IPR008769">
    <property type="entry name" value="PhaF_PhaI"/>
</dbReference>
<reference evidence="3 4" key="1">
    <citation type="submission" date="2015-05" db="EMBL/GenBank/DDBJ databases">
        <title>Genome sequencing and analysis of members of genus Stenotrophomonas.</title>
        <authorList>
            <person name="Patil P.P."/>
            <person name="Midha S."/>
            <person name="Patil P.B."/>
        </authorList>
    </citation>
    <scope>NUCLEOTIDE SEQUENCE [LARGE SCALE GENOMIC DNA]</scope>
    <source>
        <strain evidence="3 4">DSM 18941</strain>
    </source>
</reference>
<feature type="region of interest" description="Disordered" evidence="2">
    <location>
        <begin position="62"/>
        <end position="100"/>
    </location>
</feature>
<keyword evidence="4" id="KW-1185">Reference proteome</keyword>
<evidence type="ECO:0008006" key="5">
    <source>
        <dbReference type="Google" id="ProtNLM"/>
    </source>
</evidence>
<dbReference type="PATRIC" id="fig|405446.3.peg.1521"/>
<evidence type="ECO:0000256" key="1">
    <source>
        <dbReference type="SAM" id="Coils"/>
    </source>
</evidence>
<evidence type="ECO:0000256" key="2">
    <source>
        <dbReference type="SAM" id="MobiDB-lite"/>
    </source>
</evidence>
<dbReference type="Proteomes" id="UP000051863">
    <property type="component" value="Unassembled WGS sequence"/>
</dbReference>
<comment type="caution">
    <text evidence="3">The sequence shown here is derived from an EMBL/GenBank/DDBJ whole genome shotgun (WGS) entry which is preliminary data.</text>
</comment>
<feature type="coiled-coil region" evidence="1">
    <location>
        <begin position="123"/>
        <end position="150"/>
    </location>
</feature>
<gene>
    <name evidence="3" type="ORF">ABB27_10185</name>
</gene>
<dbReference type="PANTHER" id="PTHR38664">
    <property type="entry name" value="SLR0058 PROTEIN"/>
    <property type="match status" value="1"/>
</dbReference>
<dbReference type="Pfam" id="PF05597">
    <property type="entry name" value="Phasin"/>
    <property type="match status" value="1"/>
</dbReference>
<dbReference type="PANTHER" id="PTHR38664:SF1">
    <property type="entry name" value="SLR0058 PROTEIN"/>
    <property type="match status" value="1"/>
</dbReference>
<feature type="compositionally biased region" description="Basic and acidic residues" evidence="2">
    <location>
        <begin position="66"/>
        <end position="82"/>
    </location>
</feature>
<dbReference type="NCBIfam" id="TIGR01837">
    <property type="entry name" value="PHA_granule_1"/>
    <property type="match status" value="1"/>
</dbReference>
<protein>
    <recommendedName>
        <fullName evidence="5">Poly(Hydroxyalkanoate) granule-associated protein</fullName>
    </recommendedName>
</protein>
<dbReference type="AlphaFoldDB" id="A0A0R0CMC0"/>
<name>A0A0R0CMC0_9GAMM</name>
<accession>A0A0R0CMC0</accession>
<dbReference type="OrthoDB" id="5801582at2"/>
<organism evidence="3 4">
    <name type="scientific">Stenotrophomonas terrae</name>
    <dbReference type="NCBI Taxonomy" id="405446"/>
    <lineage>
        <taxon>Bacteria</taxon>
        <taxon>Pseudomonadati</taxon>
        <taxon>Pseudomonadota</taxon>
        <taxon>Gammaproteobacteria</taxon>
        <taxon>Lysobacterales</taxon>
        <taxon>Lysobacteraceae</taxon>
        <taxon>Stenotrophomonas</taxon>
    </lineage>
</organism>
<evidence type="ECO:0000313" key="4">
    <source>
        <dbReference type="Proteomes" id="UP000051863"/>
    </source>
</evidence>
<feature type="region of interest" description="Disordered" evidence="2">
    <location>
        <begin position="1"/>
        <end position="28"/>
    </location>
</feature>
<proteinExistence type="predicted"/>
<keyword evidence="1" id="KW-0175">Coiled coil</keyword>
<sequence>MTTYEQRPDDEDDTAGIQGQAERLGKKMTESAQQVWLAGLGALSRAQAEGSKLFDTLVKEGQTMEARSREQSSKGESLRDTVENTLGQARDRAAGTWDRVEKSFEDRVHSVLRRLDVPSRSDIEALNDRLDALNRRLTRAESRAAHGEQQAEDQ</sequence>